<evidence type="ECO:0000256" key="1">
    <source>
        <dbReference type="ARBA" id="ARBA00022598"/>
    </source>
</evidence>
<dbReference type="eggNOG" id="COG1654">
    <property type="taxonomic scope" value="Bacteria"/>
</dbReference>
<sequence>MPQRLLPLLSDQPQSGEALGALLGVNRVTVSTLAHRLEQSGVPLRISRAGYALEPGTPVPALVGVRGEFGRAMRYAGTVGSTQDEIRAWADDAHAPAPHGAVCVAERQTGGRGRRGRAWDTRSGVLVFSVLLRRDLSLAELALAPLAAGVALHAAATRGMPGRPLGLKWPNDLLARDGRKAAGILLEAELRGEEARRAVLGIGVNVTAAPPGAACLDEWRPGLTRAELLGDTLAALEHWLAQPPGTVLDAWRAASLTLGRPVEVATPRGPVAGVAEDLDASGSLLVRSPDGILHTVSAGDVQLVGALSPSHPQGVSP</sequence>
<gene>
    <name evidence="8" type="primary">birA</name>
    <name evidence="8" type="ordered locus">DGo_CA2835</name>
</gene>
<name>H8GV87_DEIGI</name>
<dbReference type="OrthoDB" id="9807064at2"/>
<evidence type="ECO:0000256" key="3">
    <source>
        <dbReference type="ARBA" id="ARBA00022840"/>
    </source>
</evidence>
<dbReference type="RefSeq" id="WP_014686242.1">
    <property type="nucleotide sequence ID" value="NC_017790.1"/>
</dbReference>
<keyword evidence="4" id="KW-0092">Biotin</keyword>
<dbReference type="PANTHER" id="PTHR12835:SF5">
    <property type="entry name" value="BIOTIN--PROTEIN LIGASE"/>
    <property type="match status" value="1"/>
</dbReference>
<dbReference type="Gene3D" id="3.30.930.10">
    <property type="entry name" value="Bira Bifunctional Protein, Domain 2"/>
    <property type="match status" value="1"/>
</dbReference>
<protein>
    <recommendedName>
        <fullName evidence="5">biotin--[biotin carboxyl-carrier protein] ligase</fullName>
        <ecNumber evidence="5">6.3.4.15</ecNumber>
    </recommendedName>
</protein>
<dbReference type="KEGG" id="dgo:DGo_CA2835"/>
<evidence type="ECO:0000313" key="9">
    <source>
        <dbReference type="Proteomes" id="UP000007575"/>
    </source>
</evidence>
<keyword evidence="1 8" id="KW-0436">Ligase</keyword>
<dbReference type="Proteomes" id="UP000007575">
    <property type="component" value="Chromosome"/>
</dbReference>
<feature type="domain" description="Biotin protein ligase C-terminal" evidence="6">
    <location>
        <begin position="257"/>
        <end position="303"/>
    </location>
</feature>
<feature type="domain" description="BPL/LPL catalytic" evidence="7">
    <location>
        <begin position="81"/>
        <end position="205"/>
    </location>
</feature>
<evidence type="ECO:0000259" key="6">
    <source>
        <dbReference type="Pfam" id="PF02237"/>
    </source>
</evidence>
<dbReference type="STRING" id="745776.DGo_CA2835"/>
<dbReference type="InterPro" id="IPR045864">
    <property type="entry name" value="aa-tRNA-synth_II/BPL/LPL"/>
</dbReference>
<dbReference type="PANTHER" id="PTHR12835">
    <property type="entry name" value="BIOTIN PROTEIN LIGASE"/>
    <property type="match status" value="1"/>
</dbReference>
<proteinExistence type="predicted"/>
<keyword evidence="2" id="KW-0547">Nucleotide-binding</keyword>
<dbReference type="InterPro" id="IPR036388">
    <property type="entry name" value="WH-like_DNA-bd_sf"/>
</dbReference>
<dbReference type="InterPro" id="IPR004408">
    <property type="entry name" value="Biotin_CoA_COase_ligase"/>
</dbReference>
<dbReference type="SUPFAM" id="SSF55681">
    <property type="entry name" value="Class II aaRS and biotin synthetases"/>
    <property type="match status" value="1"/>
</dbReference>
<dbReference type="EC" id="6.3.4.15" evidence="5"/>
<keyword evidence="3" id="KW-0067">ATP-binding</keyword>
<dbReference type="AlphaFoldDB" id="H8GV87"/>
<dbReference type="GO" id="GO:0005737">
    <property type="term" value="C:cytoplasm"/>
    <property type="evidence" value="ECO:0007669"/>
    <property type="project" value="TreeGrafter"/>
</dbReference>
<evidence type="ECO:0000256" key="2">
    <source>
        <dbReference type="ARBA" id="ARBA00022741"/>
    </source>
</evidence>
<accession>H8GV87</accession>
<dbReference type="Pfam" id="PF03099">
    <property type="entry name" value="BPL_LplA_LipB"/>
    <property type="match status" value="1"/>
</dbReference>
<evidence type="ECO:0000259" key="7">
    <source>
        <dbReference type="Pfam" id="PF03099"/>
    </source>
</evidence>
<dbReference type="GO" id="GO:0004077">
    <property type="term" value="F:biotin--[biotin carboxyl-carrier protein] ligase activity"/>
    <property type="evidence" value="ECO:0007669"/>
    <property type="project" value="UniProtKB-EC"/>
</dbReference>
<evidence type="ECO:0000256" key="4">
    <source>
        <dbReference type="ARBA" id="ARBA00023267"/>
    </source>
</evidence>
<dbReference type="InterPro" id="IPR003142">
    <property type="entry name" value="BPL_C"/>
</dbReference>
<dbReference type="eggNOG" id="COG0340">
    <property type="taxonomic scope" value="Bacteria"/>
</dbReference>
<dbReference type="HOGENOM" id="CLU_051096_0_0_0"/>
<dbReference type="EMBL" id="CP002191">
    <property type="protein sequence ID" value="AFD26762.1"/>
    <property type="molecule type" value="Genomic_DNA"/>
</dbReference>
<dbReference type="Pfam" id="PF02237">
    <property type="entry name" value="BPL_C"/>
    <property type="match status" value="1"/>
</dbReference>
<dbReference type="Gene3D" id="2.30.30.100">
    <property type="match status" value="1"/>
</dbReference>
<dbReference type="InterPro" id="IPR004143">
    <property type="entry name" value="BPL_LPL_catalytic"/>
</dbReference>
<evidence type="ECO:0000256" key="5">
    <source>
        <dbReference type="ARBA" id="ARBA00024227"/>
    </source>
</evidence>
<organism evidence="8 9">
    <name type="scientific">Deinococcus gobiensis (strain DSM 21396 / JCM 16679 / CGMCC 1.7299 / I-0)</name>
    <dbReference type="NCBI Taxonomy" id="745776"/>
    <lineage>
        <taxon>Bacteria</taxon>
        <taxon>Thermotogati</taxon>
        <taxon>Deinococcota</taxon>
        <taxon>Deinococci</taxon>
        <taxon>Deinococcales</taxon>
        <taxon>Deinococcaceae</taxon>
        <taxon>Deinococcus</taxon>
    </lineage>
</organism>
<dbReference type="NCBIfam" id="TIGR00121">
    <property type="entry name" value="birA_ligase"/>
    <property type="match status" value="1"/>
</dbReference>
<dbReference type="PATRIC" id="fig|745776.4.peg.2912"/>
<dbReference type="SUPFAM" id="SSF50037">
    <property type="entry name" value="C-terminal domain of transcriptional repressors"/>
    <property type="match status" value="1"/>
</dbReference>
<reference evidence="8 9" key="1">
    <citation type="journal article" date="2012" name="PLoS ONE">
        <title>Genome sequence and transcriptome analysis of the radioresistant bacterium Deinococcus gobiensis: insights into the extreme environmental adaptations.</title>
        <authorList>
            <person name="Yuan M."/>
            <person name="Chen M."/>
            <person name="Zhang W."/>
            <person name="Lu W."/>
            <person name="Wang J."/>
            <person name="Yang M."/>
            <person name="Zhao P."/>
            <person name="Tang R."/>
            <person name="Li X."/>
            <person name="Hao Y."/>
            <person name="Zhou Z."/>
            <person name="Zhan Y."/>
            <person name="Yu H."/>
            <person name="Teng C."/>
            <person name="Yan Y."/>
            <person name="Ping S."/>
            <person name="Wang Y."/>
            <person name="Lin M."/>
        </authorList>
    </citation>
    <scope>NUCLEOTIDE SEQUENCE [LARGE SCALE GENOMIC DNA]</scope>
    <source>
        <strain evidence="8 9">I-0</strain>
    </source>
</reference>
<evidence type="ECO:0000313" key="8">
    <source>
        <dbReference type="EMBL" id="AFD26762.1"/>
    </source>
</evidence>
<dbReference type="GO" id="GO:0005524">
    <property type="term" value="F:ATP binding"/>
    <property type="evidence" value="ECO:0007669"/>
    <property type="project" value="UniProtKB-KW"/>
</dbReference>
<dbReference type="Gene3D" id="1.10.10.10">
    <property type="entry name" value="Winged helix-like DNA-binding domain superfamily/Winged helix DNA-binding domain"/>
    <property type="match status" value="1"/>
</dbReference>
<dbReference type="InterPro" id="IPR008988">
    <property type="entry name" value="Transcriptional_repressor_C"/>
</dbReference>
<keyword evidence="9" id="KW-1185">Reference proteome</keyword>